<accession>A0A485LU49</accession>
<dbReference type="SMART" id="SM00448">
    <property type="entry name" value="REC"/>
    <property type="match status" value="1"/>
</dbReference>
<dbReference type="PANTHER" id="PTHR43047">
    <property type="entry name" value="TWO-COMPONENT HISTIDINE PROTEIN KINASE"/>
    <property type="match status" value="1"/>
</dbReference>
<dbReference type="GO" id="GO:0005886">
    <property type="term" value="C:plasma membrane"/>
    <property type="evidence" value="ECO:0007669"/>
    <property type="project" value="TreeGrafter"/>
</dbReference>
<sequence length="225" mass="24638">MLPGMRVGQYLQITVRDTGSGMTEEEVERAFEPFFSTKDTSKSSGMGLAVVHGIVKSHGGTITVESKKNKGSRFTVYMPVAGKGEERMQTSDRDGPGKSGDKKQRVLLVDDENLVLMSVQRALERLGYEVDAVKDGPDALEIFCEDPDSFDVVITDQTMPKMTGAELAEEILHIRPDIPVILSTGFSETISEQEARAMGVRDLLMKPATTKDLDAVIRRATGRQA</sequence>
<protein>
    <recommendedName>
        <fullName evidence="2">histidine kinase</fullName>
        <ecNumber evidence="2">2.7.13.3</ecNumber>
    </recommendedName>
</protein>
<keyword evidence="3 8" id="KW-0808">Transferase</keyword>
<dbReference type="InterPro" id="IPR011006">
    <property type="entry name" value="CheY-like_superfamily"/>
</dbReference>
<dbReference type="PROSITE" id="PS50110">
    <property type="entry name" value="RESPONSE_REGULATORY"/>
    <property type="match status" value="1"/>
</dbReference>
<gene>
    <name evidence="8" type="ORF">SCFA_1060004</name>
</gene>
<dbReference type="AlphaFoldDB" id="A0A485LU49"/>
<reference evidence="8" key="1">
    <citation type="submission" date="2019-03" db="EMBL/GenBank/DDBJ databases">
        <authorList>
            <person name="Hao L."/>
        </authorList>
    </citation>
    <scope>NUCLEOTIDE SEQUENCE</scope>
</reference>
<feature type="domain" description="Histidine kinase" evidence="6">
    <location>
        <begin position="1"/>
        <end position="82"/>
    </location>
</feature>
<dbReference type="InterPro" id="IPR036890">
    <property type="entry name" value="HATPase_C_sf"/>
</dbReference>
<feature type="compositionally biased region" description="Basic and acidic residues" evidence="5">
    <location>
        <begin position="83"/>
        <end position="103"/>
    </location>
</feature>
<evidence type="ECO:0000256" key="3">
    <source>
        <dbReference type="ARBA" id="ARBA00022679"/>
    </source>
</evidence>
<organism evidence="8">
    <name type="scientific">anaerobic digester metagenome</name>
    <dbReference type="NCBI Taxonomy" id="1263854"/>
    <lineage>
        <taxon>unclassified sequences</taxon>
        <taxon>metagenomes</taxon>
        <taxon>ecological metagenomes</taxon>
    </lineage>
</organism>
<dbReference type="InterPro" id="IPR005467">
    <property type="entry name" value="His_kinase_dom"/>
</dbReference>
<dbReference type="Gene3D" id="3.40.50.2300">
    <property type="match status" value="1"/>
</dbReference>
<dbReference type="GO" id="GO:0009927">
    <property type="term" value="F:histidine phosphotransfer kinase activity"/>
    <property type="evidence" value="ECO:0007669"/>
    <property type="project" value="TreeGrafter"/>
</dbReference>
<dbReference type="EMBL" id="CAADRM010000009">
    <property type="protein sequence ID" value="VFU11417.1"/>
    <property type="molecule type" value="Genomic_DNA"/>
</dbReference>
<evidence type="ECO:0000256" key="1">
    <source>
        <dbReference type="ARBA" id="ARBA00000085"/>
    </source>
</evidence>
<dbReference type="InterPro" id="IPR004358">
    <property type="entry name" value="Sig_transdc_His_kin-like_C"/>
</dbReference>
<name>A0A485LU49_9ZZZZ</name>
<evidence type="ECO:0000313" key="8">
    <source>
        <dbReference type="EMBL" id="VFU11417.1"/>
    </source>
</evidence>
<evidence type="ECO:0000256" key="5">
    <source>
        <dbReference type="SAM" id="MobiDB-lite"/>
    </source>
</evidence>
<dbReference type="Gene3D" id="3.30.565.10">
    <property type="entry name" value="Histidine kinase-like ATPase, C-terminal domain"/>
    <property type="match status" value="1"/>
</dbReference>
<dbReference type="GO" id="GO:0000155">
    <property type="term" value="F:phosphorelay sensor kinase activity"/>
    <property type="evidence" value="ECO:0007669"/>
    <property type="project" value="TreeGrafter"/>
</dbReference>
<dbReference type="PROSITE" id="PS50109">
    <property type="entry name" value="HIS_KIN"/>
    <property type="match status" value="1"/>
</dbReference>
<evidence type="ECO:0000259" key="7">
    <source>
        <dbReference type="PROSITE" id="PS50110"/>
    </source>
</evidence>
<evidence type="ECO:0000259" key="6">
    <source>
        <dbReference type="PROSITE" id="PS50109"/>
    </source>
</evidence>
<dbReference type="SUPFAM" id="SSF55874">
    <property type="entry name" value="ATPase domain of HSP90 chaperone/DNA topoisomerase II/histidine kinase"/>
    <property type="match status" value="1"/>
</dbReference>
<dbReference type="PANTHER" id="PTHR43047:SF72">
    <property type="entry name" value="OSMOSENSING HISTIDINE PROTEIN KINASE SLN1"/>
    <property type="match status" value="1"/>
</dbReference>
<keyword evidence="4" id="KW-0418">Kinase</keyword>
<dbReference type="SUPFAM" id="SSF52172">
    <property type="entry name" value="CheY-like"/>
    <property type="match status" value="1"/>
</dbReference>
<dbReference type="InterPro" id="IPR003594">
    <property type="entry name" value="HATPase_dom"/>
</dbReference>
<dbReference type="SMART" id="SM00387">
    <property type="entry name" value="HATPase_c"/>
    <property type="match status" value="1"/>
</dbReference>
<dbReference type="CDD" id="cd00156">
    <property type="entry name" value="REC"/>
    <property type="match status" value="1"/>
</dbReference>
<dbReference type="EC" id="2.7.13.3" evidence="2"/>
<feature type="region of interest" description="Disordered" evidence="5">
    <location>
        <begin position="80"/>
        <end position="103"/>
    </location>
</feature>
<comment type="catalytic activity">
    <reaction evidence="1">
        <text>ATP + protein L-histidine = ADP + protein N-phospho-L-histidine.</text>
        <dbReference type="EC" id="2.7.13.3"/>
    </reaction>
</comment>
<proteinExistence type="predicted"/>
<dbReference type="PRINTS" id="PR00344">
    <property type="entry name" value="BCTRLSENSOR"/>
</dbReference>
<evidence type="ECO:0000256" key="2">
    <source>
        <dbReference type="ARBA" id="ARBA00012438"/>
    </source>
</evidence>
<dbReference type="Pfam" id="PF02518">
    <property type="entry name" value="HATPase_c"/>
    <property type="match status" value="1"/>
</dbReference>
<dbReference type="InterPro" id="IPR001789">
    <property type="entry name" value="Sig_transdc_resp-reg_receiver"/>
</dbReference>
<feature type="domain" description="Response regulatory" evidence="7">
    <location>
        <begin position="105"/>
        <end position="221"/>
    </location>
</feature>
<dbReference type="Pfam" id="PF00072">
    <property type="entry name" value="Response_reg"/>
    <property type="match status" value="1"/>
</dbReference>
<evidence type="ECO:0000256" key="4">
    <source>
        <dbReference type="ARBA" id="ARBA00022777"/>
    </source>
</evidence>